<keyword evidence="2" id="KW-0285">Flavoprotein</keyword>
<comment type="similarity">
    <text evidence="3">Belongs to the flavoredoxin family.</text>
</comment>
<dbReference type="Proteomes" id="UP000475249">
    <property type="component" value="Unassembled WGS sequence"/>
</dbReference>
<gene>
    <name evidence="5" type="ORF">GTQ38_20750</name>
</gene>
<evidence type="ECO:0000256" key="1">
    <source>
        <dbReference type="ARBA" id="ARBA00001917"/>
    </source>
</evidence>
<dbReference type="PANTHER" id="PTHR43567:SF1">
    <property type="entry name" value="FLAVOREDOXIN"/>
    <property type="match status" value="1"/>
</dbReference>
<dbReference type="InterPro" id="IPR002563">
    <property type="entry name" value="Flavin_Rdtase-like_dom"/>
</dbReference>
<dbReference type="AlphaFoldDB" id="A0A6L9EID1"/>
<name>A0A6L9EID1_9FLAO</name>
<evidence type="ECO:0000259" key="4">
    <source>
        <dbReference type="Pfam" id="PF01613"/>
    </source>
</evidence>
<proteinExistence type="inferred from homology"/>
<organism evidence="5 6">
    <name type="scientific">Poritiphilus flavus</name>
    <dbReference type="NCBI Taxonomy" id="2697053"/>
    <lineage>
        <taxon>Bacteria</taxon>
        <taxon>Pseudomonadati</taxon>
        <taxon>Bacteroidota</taxon>
        <taxon>Flavobacteriia</taxon>
        <taxon>Flavobacteriales</taxon>
        <taxon>Flavobacteriaceae</taxon>
        <taxon>Poritiphilus</taxon>
    </lineage>
</organism>
<dbReference type="GO" id="GO:0010181">
    <property type="term" value="F:FMN binding"/>
    <property type="evidence" value="ECO:0007669"/>
    <property type="project" value="InterPro"/>
</dbReference>
<dbReference type="SUPFAM" id="SSF50475">
    <property type="entry name" value="FMN-binding split barrel"/>
    <property type="match status" value="1"/>
</dbReference>
<evidence type="ECO:0000313" key="5">
    <source>
        <dbReference type="EMBL" id="NAS14453.1"/>
    </source>
</evidence>
<dbReference type="GO" id="GO:0016646">
    <property type="term" value="F:oxidoreductase activity, acting on the CH-NH group of donors, NAD or NADP as acceptor"/>
    <property type="evidence" value="ECO:0007669"/>
    <property type="project" value="UniProtKB-ARBA"/>
</dbReference>
<dbReference type="PANTHER" id="PTHR43567">
    <property type="entry name" value="FLAVOREDOXIN-RELATED-RELATED"/>
    <property type="match status" value="1"/>
</dbReference>
<protein>
    <submittedName>
        <fullName evidence="5">Flavin reductase</fullName>
    </submittedName>
</protein>
<dbReference type="InterPro" id="IPR052174">
    <property type="entry name" value="Flavoredoxin"/>
</dbReference>
<feature type="domain" description="Flavin reductase like" evidence="4">
    <location>
        <begin position="26"/>
        <end position="159"/>
    </location>
</feature>
<dbReference type="Pfam" id="PF01613">
    <property type="entry name" value="Flavin_Reduct"/>
    <property type="match status" value="1"/>
</dbReference>
<dbReference type="RefSeq" id="WP_161437501.1">
    <property type="nucleotide sequence ID" value="NZ_WXYO01000011.1"/>
</dbReference>
<dbReference type="InterPro" id="IPR012349">
    <property type="entry name" value="Split_barrel_FMN-bd"/>
</dbReference>
<reference evidence="5 6" key="1">
    <citation type="submission" date="2020-01" db="EMBL/GenBank/DDBJ databases">
        <title>Bacteria diversity of Porities sp.</title>
        <authorList>
            <person name="Wang G."/>
        </authorList>
    </citation>
    <scope>NUCLEOTIDE SEQUENCE [LARGE SCALE GENOMIC DNA]</scope>
    <source>
        <strain evidence="5 6">R33</strain>
    </source>
</reference>
<evidence type="ECO:0000313" key="6">
    <source>
        <dbReference type="Proteomes" id="UP000475249"/>
    </source>
</evidence>
<dbReference type="EMBL" id="WXYO01000011">
    <property type="protein sequence ID" value="NAS14453.1"/>
    <property type="molecule type" value="Genomic_DNA"/>
</dbReference>
<dbReference type="Gene3D" id="2.30.110.10">
    <property type="entry name" value="Electron Transport, Fmn-binding Protein, Chain A"/>
    <property type="match status" value="1"/>
</dbReference>
<comment type="caution">
    <text evidence="5">The sequence shown here is derived from an EMBL/GenBank/DDBJ whole genome shotgun (WGS) entry which is preliminary data.</text>
</comment>
<keyword evidence="6" id="KW-1185">Reference proteome</keyword>
<accession>A0A6L9EID1</accession>
<sequence length="203" mass="23063">MNNVLQEDYSSLDLNSSIWDQIFTVAPLVLIGTKEGKAYNLAPKHMITPLGFGNYFGFVCTAEHATYHNIKETRKFTVSFPTFDQLITTSLSASRRKEEISKYEGVLKVLPTMPGTCVDAPLLEGAYLYLECELFKIIEGFDSNSLITGKVLCAHGHKDFLHQFEKDEQDQFIQSPLLAYISPGRFARITETYKFPFPKGFRR</sequence>
<comment type="cofactor">
    <cofactor evidence="1">
        <name>FMN</name>
        <dbReference type="ChEBI" id="CHEBI:58210"/>
    </cofactor>
</comment>
<evidence type="ECO:0000256" key="3">
    <source>
        <dbReference type="ARBA" id="ARBA00038054"/>
    </source>
</evidence>
<evidence type="ECO:0000256" key="2">
    <source>
        <dbReference type="ARBA" id="ARBA00022630"/>
    </source>
</evidence>